<keyword evidence="2" id="KW-1185">Reference proteome</keyword>
<accession>A0A8C9B6D9</accession>
<sequence length="131" mass="14635">IQWRKDTVAPGLEFRHRNFQLWADLCMQMLEKSPYDRIEHTELAAWILKARALNEVVYIDEIDVDPEGIAEMILNKNTIAHIPCPGTSLKLPGTNQTGGPSPAVRLITQVGIPITSFLRPSTQSGRPGTME</sequence>
<dbReference type="PANTHER" id="PTHR44177:SF1">
    <property type="entry name" value="TETRATRICOPEPTIDE REPEAT PROTEIN 8"/>
    <property type="match status" value="1"/>
</dbReference>
<dbReference type="GO" id="GO:0097730">
    <property type="term" value="C:non-motile cilium"/>
    <property type="evidence" value="ECO:0007669"/>
    <property type="project" value="TreeGrafter"/>
</dbReference>
<dbReference type="InterPro" id="IPR028796">
    <property type="entry name" value="BBS8"/>
</dbReference>
<dbReference type="AlphaFoldDB" id="A0A8C9B6D9"/>
<evidence type="ECO:0000313" key="2">
    <source>
        <dbReference type="Proteomes" id="UP000694554"/>
    </source>
</evidence>
<dbReference type="Ensembl" id="ENSPSNT00000003139.1">
    <property type="protein sequence ID" value="ENSPSNP00000002730.1"/>
    <property type="gene ID" value="ENSPSNG00000002074.1"/>
</dbReference>
<reference evidence="1" key="2">
    <citation type="submission" date="2025-08" db="UniProtKB">
        <authorList>
            <consortium name="Ensembl"/>
        </authorList>
    </citation>
    <scope>IDENTIFICATION</scope>
</reference>
<reference evidence="1" key="3">
    <citation type="submission" date="2025-09" db="UniProtKB">
        <authorList>
            <consortium name="Ensembl"/>
        </authorList>
    </citation>
    <scope>IDENTIFICATION</scope>
</reference>
<dbReference type="GeneTree" id="ENSGT00940000156816"/>
<dbReference type="Proteomes" id="UP000694554">
    <property type="component" value="Chromosome 4"/>
</dbReference>
<dbReference type="PANTHER" id="PTHR44177">
    <property type="entry name" value="TETRATRICOPEPTIDE REPEAT PROTEIN 8"/>
    <property type="match status" value="1"/>
</dbReference>
<dbReference type="GO" id="GO:0036064">
    <property type="term" value="C:ciliary basal body"/>
    <property type="evidence" value="ECO:0007669"/>
    <property type="project" value="TreeGrafter"/>
</dbReference>
<name>A0A8C9B6D9_PHOSS</name>
<organism evidence="1 2">
    <name type="scientific">Phocoena sinus</name>
    <name type="common">Vaquita</name>
    <dbReference type="NCBI Taxonomy" id="42100"/>
    <lineage>
        <taxon>Eukaryota</taxon>
        <taxon>Metazoa</taxon>
        <taxon>Chordata</taxon>
        <taxon>Craniata</taxon>
        <taxon>Vertebrata</taxon>
        <taxon>Euteleostomi</taxon>
        <taxon>Mammalia</taxon>
        <taxon>Eutheria</taxon>
        <taxon>Laurasiatheria</taxon>
        <taxon>Artiodactyla</taxon>
        <taxon>Whippomorpha</taxon>
        <taxon>Cetacea</taxon>
        <taxon>Odontoceti</taxon>
        <taxon>Phocoenidae</taxon>
        <taxon>Phocoena</taxon>
    </lineage>
</organism>
<dbReference type="GO" id="GO:0034464">
    <property type="term" value="C:BBSome"/>
    <property type="evidence" value="ECO:0007669"/>
    <property type="project" value="InterPro"/>
</dbReference>
<dbReference type="CDD" id="cd21341">
    <property type="entry name" value="TTC8_N"/>
    <property type="match status" value="1"/>
</dbReference>
<dbReference type="GO" id="GO:1905515">
    <property type="term" value="P:non-motile cilium assembly"/>
    <property type="evidence" value="ECO:0007669"/>
    <property type="project" value="InterPro"/>
</dbReference>
<protein>
    <submittedName>
        <fullName evidence="1">Uncharacterized protein</fullName>
    </submittedName>
</protein>
<proteinExistence type="predicted"/>
<evidence type="ECO:0000313" key="1">
    <source>
        <dbReference type="Ensembl" id="ENSPSNP00000002730.1"/>
    </source>
</evidence>
<reference evidence="1" key="1">
    <citation type="submission" date="2019-08" db="EMBL/GenBank/DDBJ databases">
        <title>Phocoena sinus (Vaquita) genome, mPhoSin1, primary haplotype.</title>
        <authorList>
            <person name="Morin P."/>
            <person name="Mountcastle J."/>
            <person name="Fungtammasan C."/>
            <person name="Rhie A."/>
            <person name="Rojas-Bracho L."/>
            <person name="Smith C.R."/>
            <person name="Taylor B.L."/>
            <person name="Gulland F.M.D."/>
            <person name="Musser W."/>
            <person name="Houck M."/>
            <person name="Haase B."/>
            <person name="Paez S."/>
            <person name="Howe K."/>
            <person name="Torrance J."/>
            <person name="Formenti G."/>
            <person name="Phillippy A."/>
            <person name="Ryder O."/>
            <person name="Jarvis E.D."/>
            <person name="Fedrigo O."/>
        </authorList>
    </citation>
    <scope>NUCLEOTIDE SEQUENCE [LARGE SCALE GENOMIC DNA]</scope>
</reference>